<evidence type="ECO:0000313" key="2">
    <source>
        <dbReference type="Proteomes" id="UP000484858"/>
    </source>
</evidence>
<comment type="caution">
    <text evidence="1">The sequence shown here is derived from an EMBL/GenBank/DDBJ whole genome shotgun (WGS) entry which is preliminary data.</text>
</comment>
<reference evidence="1 2" key="1">
    <citation type="submission" date="2013-04" db="EMBL/GenBank/DDBJ databases">
        <title>Gluconobacter oxydans NBRC 3293 whole genome sequence.</title>
        <authorList>
            <person name="Matsutani M."/>
            <person name="Yakushi T."/>
            <person name="Matsushita K."/>
        </authorList>
    </citation>
    <scope>NUCLEOTIDE SEQUENCE [LARGE SCALE GENOMIC DNA]</scope>
    <source>
        <strain evidence="1 2">NBRC 3293</strain>
    </source>
</reference>
<gene>
    <name evidence="1" type="ORF">NBRC3293_2396</name>
</gene>
<name>A0A829X8X2_GLUOY</name>
<proteinExistence type="predicted"/>
<protein>
    <submittedName>
        <fullName evidence="1">Uncharacterized protein</fullName>
    </submittedName>
</protein>
<dbReference type="RefSeq" id="WP_172493348.1">
    <property type="nucleotide sequence ID" value="NZ_BARJ01000012.1"/>
</dbReference>
<sequence length="377" mass="41587">MVETTTRPNCAQITASDAARPVIEDQLDAVLGGSSPRLASDIGREYAKACAEYYGADNRKYEEPGSVSDEEYDILDKKQADLYDEILNTPPSIESPADILVELMVCISDMRNSMGPAGLDLTDAMNNTERLVRLLGLAAGIFGQDLDALGADAFCVTPGETPDWMPYYEEYLVELAIEKKHAFRLTPQGLVEIYAQQGQGDAALLQKLDAIKPDTLRSVVQEMIITRGPAFGIPTRVEDLARREWWLSARAVKTPMRDTGPLRVIWADNHIDAELLQVCKDFCRVEKAWQDAINALAWDEGDEEINATIGVERDELAARLQKIPAKTEAGLKAKAAAYDVFMNGSWDVMLPEDSPEIERPLLATLIRDLVRKTAGAA</sequence>
<organism evidence="1 2">
    <name type="scientific">Gluconobacter oxydans NBRC 3293</name>
    <dbReference type="NCBI Taxonomy" id="1315969"/>
    <lineage>
        <taxon>Bacteria</taxon>
        <taxon>Pseudomonadati</taxon>
        <taxon>Pseudomonadota</taxon>
        <taxon>Alphaproteobacteria</taxon>
        <taxon>Acetobacterales</taxon>
        <taxon>Acetobacteraceae</taxon>
        <taxon>Gluconobacter</taxon>
    </lineage>
</organism>
<dbReference type="EMBL" id="BARJ01000012">
    <property type="protein sequence ID" value="GEM17899.1"/>
    <property type="molecule type" value="Genomic_DNA"/>
</dbReference>
<dbReference type="AlphaFoldDB" id="A0A829X8X2"/>
<evidence type="ECO:0000313" key="1">
    <source>
        <dbReference type="EMBL" id="GEM17899.1"/>
    </source>
</evidence>
<accession>A0A829X8X2</accession>
<dbReference type="Proteomes" id="UP000484858">
    <property type="component" value="Unassembled WGS sequence"/>
</dbReference>